<dbReference type="InterPro" id="IPR045150">
    <property type="entry name" value="CYB561D1/2"/>
</dbReference>
<evidence type="ECO:0000256" key="9">
    <source>
        <dbReference type="ARBA" id="ARBA00023004"/>
    </source>
</evidence>
<evidence type="ECO:0000256" key="7">
    <source>
        <dbReference type="ARBA" id="ARBA00022982"/>
    </source>
</evidence>
<evidence type="ECO:0000313" key="14">
    <source>
        <dbReference type="EMBL" id="KAK7203371.1"/>
    </source>
</evidence>
<evidence type="ECO:0000256" key="5">
    <source>
        <dbReference type="ARBA" id="ARBA00022692"/>
    </source>
</evidence>
<evidence type="ECO:0000256" key="11">
    <source>
        <dbReference type="SAM" id="MobiDB-lite"/>
    </source>
</evidence>
<reference evidence="14 15" key="1">
    <citation type="submission" date="2024-03" db="EMBL/GenBank/DDBJ databases">
        <title>Genome-scale model development and genomic sequencing of the oleaginous clade Lipomyces.</title>
        <authorList>
            <consortium name="Lawrence Berkeley National Laboratory"/>
            <person name="Czajka J.J."/>
            <person name="Han Y."/>
            <person name="Kim J."/>
            <person name="Mondo S.J."/>
            <person name="Hofstad B.A."/>
            <person name="Robles A."/>
            <person name="Haridas S."/>
            <person name="Riley R."/>
            <person name="LaButti K."/>
            <person name="Pangilinan J."/>
            <person name="Andreopoulos W."/>
            <person name="Lipzen A."/>
            <person name="Yan J."/>
            <person name="Wang M."/>
            <person name="Ng V."/>
            <person name="Grigoriev I.V."/>
            <person name="Spatafora J.W."/>
            <person name="Magnuson J.K."/>
            <person name="Baker S.E."/>
            <person name="Pomraning K.R."/>
        </authorList>
    </citation>
    <scope>NUCLEOTIDE SEQUENCE [LARGE SCALE GENOMIC DNA]</scope>
    <source>
        <strain evidence="14 15">Phaff 52-87</strain>
    </source>
</reference>
<feature type="transmembrane region" description="Helical" evidence="12">
    <location>
        <begin position="84"/>
        <end position="102"/>
    </location>
</feature>
<keyword evidence="7" id="KW-0249">Electron transport</keyword>
<keyword evidence="8 12" id="KW-1133">Transmembrane helix</keyword>
<keyword evidence="9" id="KW-0408">Iron</keyword>
<dbReference type="PROSITE" id="PS50939">
    <property type="entry name" value="CYTOCHROME_B561"/>
    <property type="match status" value="1"/>
</dbReference>
<dbReference type="SMART" id="SM00665">
    <property type="entry name" value="B561"/>
    <property type="match status" value="1"/>
</dbReference>
<dbReference type="Gene3D" id="1.20.120.1770">
    <property type="match status" value="1"/>
</dbReference>
<dbReference type="PANTHER" id="PTHR15422">
    <property type="entry name" value="OS05G0565100 PROTEIN"/>
    <property type="match status" value="1"/>
</dbReference>
<dbReference type="RefSeq" id="XP_064766404.1">
    <property type="nucleotide sequence ID" value="XM_064913450.1"/>
</dbReference>
<dbReference type="EMBL" id="JBBJBU010000012">
    <property type="protein sequence ID" value="KAK7203371.1"/>
    <property type="molecule type" value="Genomic_DNA"/>
</dbReference>
<feature type="region of interest" description="Disordered" evidence="11">
    <location>
        <begin position="1"/>
        <end position="59"/>
    </location>
</feature>
<evidence type="ECO:0000256" key="10">
    <source>
        <dbReference type="ARBA" id="ARBA00023136"/>
    </source>
</evidence>
<accession>A0ABR1F0L6</accession>
<keyword evidence="6" id="KW-0479">Metal-binding</keyword>
<feature type="transmembrane region" description="Helical" evidence="12">
    <location>
        <begin position="251"/>
        <end position="271"/>
    </location>
</feature>
<dbReference type="GeneID" id="90038962"/>
<evidence type="ECO:0000256" key="1">
    <source>
        <dbReference type="ARBA" id="ARBA00001970"/>
    </source>
</evidence>
<feature type="compositionally biased region" description="Polar residues" evidence="11">
    <location>
        <begin position="27"/>
        <end position="38"/>
    </location>
</feature>
<dbReference type="Pfam" id="PF03188">
    <property type="entry name" value="Cytochrom_B561"/>
    <property type="match status" value="1"/>
</dbReference>
<evidence type="ECO:0000256" key="2">
    <source>
        <dbReference type="ARBA" id="ARBA00004141"/>
    </source>
</evidence>
<name>A0ABR1F0L6_9ASCO</name>
<keyword evidence="15" id="KW-1185">Reference proteome</keyword>
<comment type="cofactor">
    <cofactor evidence="1">
        <name>heme b</name>
        <dbReference type="ChEBI" id="CHEBI:60344"/>
    </cofactor>
</comment>
<comment type="subcellular location">
    <subcellularLocation>
        <location evidence="2">Membrane</location>
        <topology evidence="2">Multi-pass membrane protein</topology>
    </subcellularLocation>
</comment>
<evidence type="ECO:0000256" key="6">
    <source>
        <dbReference type="ARBA" id="ARBA00022723"/>
    </source>
</evidence>
<keyword evidence="10 12" id="KW-0472">Membrane</keyword>
<dbReference type="Proteomes" id="UP001498771">
    <property type="component" value="Unassembled WGS sequence"/>
</dbReference>
<protein>
    <recommendedName>
        <fullName evidence="13">Cytochrome b561 domain-containing protein</fullName>
    </recommendedName>
</protein>
<gene>
    <name evidence="14" type="ORF">BZA70DRAFT_283529</name>
</gene>
<feature type="transmembrane region" description="Helical" evidence="12">
    <location>
        <begin position="178"/>
        <end position="203"/>
    </location>
</feature>
<sequence length="286" mass="31408">MSAIPAPTPTETDPLLPPDSQQQQQQGPGTFSTRSSYSLPAFSMGSSSSTVPSDRRSINSIDSQESKAHLGMIRRNLVSSRSSILAQVGIIGMFFYVVWRIMTSDIIFFTGHPALNNFAILMLVQSIILVQPTATTAEKQLGAMVHGLFNLFGAICYVMAFGIVFINKTSNGGAHIHSAHAAVGLLTYVILLVNVIIGFTQYWMPGIYGSVTRAKSLYKYHRVLGYIGLFFSFLATGLATITPYNRNVLGIRFPIILGFMIATALGLAIRIRPHKFQGLRFKLRRN</sequence>
<dbReference type="CDD" id="cd08761">
    <property type="entry name" value="Cyt_b561_CYB561D2_like"/>
    <property type="match status" value="1"/>
</dbReference>
<evidence type="ECO:0000256" key="12">
    <source>
        <dbReference type="SAM" id="Phobius"/>
    </source>
</evidence>
<organism evidence="14 15">
    <name type="scientific">Myxozyma melibiosi</name>
    <dbReference type="NCBI Taxonomy" id="54550"/>
    <lineage>
        <taxon>Eukaryota</taxon>
        <taxon>Fungi</taxon>
        <taxon>Dikarya</taxon>
        <taxon>Ascomycota</taxon>
        <taxon>Saccharomycotina</taxon>
        <taxon>Lipomycetes</taxon>
        <taxon>Lipomycetales</taxon>
        <taxon>Lipomycetaceae</taxon>
        <taxon>Myxozyma</taxon>
    </lineage>
</organism>
<keyword evidence="4" id="KW-0349">Heme</keyword>
<dbReference type="PANTHER" id="PTHR15422:SF45">
    <property type="entry name" value="CYTOCHROME B561 DOMAIN-CONTAINING PROTEIN"/>
    <property type="match status" value="1"/>
</dbReference>
<keyword evidence="5 12" id="KW-0812">Transmembrane</keyword>
<feature type="domain" description="Cytochrome b561" evidence="13">
    <location>
        <begin position="74"/>
        <end position="274"/>
    </location>
</feature>
<evidence type="ECO:0000259" key="13">
    <source>
        <dbReference type="PROSITE" id="PS50939"/>
    </source>
</evidence>
<feature type="transmembrane region" description="Helical" evidence="12">
    <location>
        <begin position="223"/>
        <end position="245"/>
    </location>
</feature>
<proteinExistence type="predicted"/>
<evidence type="ECO:0000313" key="15">
    <source>
        <dbReference type="Proteomes" id="UP001498771"/>
    </source>
</evidence>
<keyword evidence="3" id="KW-0813">Transport</keyword>
<feature type="transmembrane region" description="Helical" evidence="12">
    <location>
        <begin position="143"/>
        <end position="166"/>
    </location>
</feature>
<evidence type="ECO:0000256" key="4">
    <source>
        <dbReference type="ARBA" id="ARBA00022617"/>
    </source>
</evidence>
<comment type="caution">
    <text evidence="14">The sequence shown here is derived from an EMBL/GenBank/DDBJ whole genome shotgun (WGS) entry which is preliminary data.</text>
</comment>
<feature type="compositionally biased region" description="Low complexity" evidence="11">
    <location>
        <begin position="9"/>
        <end position="26"/>
    </location>
</feature>
<evidence type="ECO:0000256" key="3">
    <source>
        <dbReference type="ARBA" id="ARBA00022448"/>
    </source>
</evidence>
<evidence type="ECO:0000256" key="8">
    <source>
        <dbReference type="ARBA" id="ARBA00022989"/>
    </source>
</evidence>
<feature type="transmembrane region" description="Helical" evidence="12">
    <location>
        <begin position="114"/>
        <end position="131"/>
    </location>
</feature>
<dbReference type="InterPro" id="IPR006593">
    <property type="entry name" value="Cyt_b561/ferric_Rdtase_TM"/>
</dbReference>